<feature type="transmembrane region" description="Helical" evidence="4">
    <location>
        <begin position="43"/>
        <end position="66"/>
    </location>
</feature>
<keyword evidence="2 4" id="KW-1133">Transmembrane helix</keyword>
<feature type="transmembrane region" description="Helical" evidence="4">
    <location>
        <begin position="228"/>
        <end position="253"/>
    </location>
</feature>
<dbReference type="InterPro" id="IPR020846">
    <property type="entry name" value="MFS_dom"/>
</dbReference>
<dbReference type="InterPro" id="IPR036259">
    <property type="entry name" value="MFS_trans_sf"/>
</dbReference>
<organism evidence="6">
    <name type="scientific">uncultured bacterium A1Q1_fos_36</name>
    <dbReference type="NCBI Taxonomy" id="1256573"/>
    <lineage>
        <taxon>Bacteria</taxon>
        <taxon>environmental samples</taxon>
    </lineage>
</organism>
<feature type="transmembrane region" description="Helical" evidence="4">
    <location>
        <begin position="259"/>
        <end position="281"/>
    </location>
</feature>
<feature type="transmembrane region" description="Helical" evidence="4">
    <location>
        <begin position="108"/>
        <end position="129"/>
    </location>
</feature>
<reference evidence="6" key="1">
    <citation type="submission" date="2012-09" db="EMBL/GenBank/DDBJ databases">
        <title>Metagenomic Characterization of a Microbial Community in Wastewater Detects High Levels of Antibiotic Resistance.</title>
        <authorList>
            <person name="Abrams M."/>
            <person name="Caldwell A."/>
            <person name="Vandaei E."/>
            <person name="Lee W."/>
            <person name="Perrott J."/>
            <person name="Khan S.Y."/>
            <person name="Ta J."/>
            <person name="Romero D."/>
            <person name="Nguyen V."/>
            <person name="Pourmand N."/>
            <person name="Ouverney C.C."/>
        </authorList>
    </citation>
    <scope>NUCLEOTIDE SEQUENCE</scope>
</reference>
<protein>
    <submittedName>
        <fullName evidence="6">Major facilitator superfamily MFS_1</fullName>
    </submittedName>
</protein>
<dbReference type="PANTHER" id="PTHR23537:SF1">
    <property type="entry name" value="SUGAR TRANSPORTER"/>
    <property type="match status" value="1"/>
</dbReference>
<feature type="transmembrane region" description="Helical" evidence="4">
    <location>
        <begin position="351"/>
        <end position="373"/>
    </location>
</feature>
<feature type="transmembrane region" description="Helical" evidence="4">
    <location>
        <begin position="316"/>
        <end position="339"/>
    </location>
</feature>
<accession>L7W0I6</accession>
<sequence>MEPRQASPLTLAILLSLAAAVSLGITRFAYGLLLPPMRADLGWTYTLAGSMNTANAFGYFVGALCTPALMRRWDAARVLLVGASLASFFMGASGFFTDSTMLLTQRALAGAASALVFVSGGVLAAKLAVRASSAGQTQQSGLVLGIYYGGSGFGILLSALVVPVLLAGAAPGERWHGYAPWAWAWWVLAILCALATLALVRPVSALRSLVAQGSTVARHGRGFRYRDLTFGLAGYGCFGVGYIGYMTFVIALLREQGASTVAVTVFYSLLGVACMASSRIWAGLLDRHRSGRALATLNALLAAACVLPALSSEWPVLLLSGVVFGGVFLSVVASTTALVRHNLAPVDWPEGIAAFTTVFAAGQIVGPVVVGWIVDAFASSSPTLSASADHAAALSRGLVFSAIALALGALLASRQRALSAAM</sequence>
<dbReference type="GO" id="GO:0022857">
    <property type="term" value="F:transmembrane transporter activity"/>
    <property type="evidence" value="ECO:0007669"/>
    <property type="project" value="InterPro"/>
</dbReference>
<feature type="transmembrane region" description="Helical" evidence="4">
    <location>
        <begin position="393"/>
        <end position="412"/>
    </location>
</feature>
<dbReference type="SUPFAM" id="SSF103473">
    <property type="entry name" value="MFS general substrate transporter"/>
    <property type="match status" value="1"/>
</dbReference>
<proteinExistence type="predicted"/>
<dbReference type="GO" id="GO:0005886">
    <property type="term" value="C:plasma membrane"/>
    <property type="evidence" value="ECO:0007669"/>
    <property type="project" value="TreeGrafter"/>
</dbReference>
<evidence type="ECO:0000259" key="5">
    <source>
        <dbReference type="PROSITE" id="PS50850"/>
    </source>
</evidence>
<evidence type="ECO:0000256" key="1">
    <source>
        <dbReference type="ARBA" id="ARBA00022692"/>
    </source>
</evidence>
<dbReference type="AlphaFoldDB" id="L7W0I6"/>
<evidence type="ECO:0000256" key="4">
    <source>
        <dbReference type="SAM" id="Phobius"/>
    </source>
</evidence>
<evidence type="ECO:0000313" key="6">
    <source>
        <dbReference type="EMBL" id="AGC72005.1"/>
    </source>
</evidence>
<feature type="transmembrane region" description="Helical" evidence="4">
    <location>
        <begin position="178"/>
        <end position="200"/>
    </location>
</feature>
<dbReference type="PANTHER" id="PTHR23537">
    <property type="match status" value="1"/>
</dbReference>
<feature type="transmembrane region" description="Helical" evidence="4">
    <location>
        <begin position="78"/>
        <end position="96"/>
    </location>
</feature>
<feature type="transmembrane region" description="Helical" evidence="4">
    <location>
        <begin position="293"/>
        <end position="310"/>
    </location>
</feature>
<dbReference type="Gene3D" id="1.20.1250.20">
    <property type="entry name" value="MFS general substrate transporter like domains"/>
    <property type="match status" value="2"/>
</dbReference>
<dbReference type="EMBL" id="JX649889">
    <property type="protein sequence ID" value="AGC72005.1"/>
    <property type="molecule type" value="Genomic_DNA"/>
</dbReference>
<dbReference type="InterPro" id="IPR010645">
    <property type="entry name" value="MFS_4"/>
</dbReference>
<dbReference type="PROSITE" id="PS50850">
    <property type="entry name" value="MFS"/>
    <property type="match status" value="1"/>
</dbReference>
<dbReference type="Pfam" id="PF06779">
    <property type="entry name" value="MFS_4"/>
    <property type="match status" value="1"/>
</dbReference>
<evidence type="ECO:0000256" key="2">
    <source>
        <dbReference type="ARBA" id="ARBA00022989"/>
    </source>
</evidence>
<keyword evidence="1 4" id="KW-0812">Transmembrane</keyword>
<keyword evidence="3 4" id="KW-0472">Membrane</keyword>
<name>L7W0I6_9BACT</name>
<evidence type="ECO:0000256" key="3">
    <source>
        <dbReference type="ARBA" id="ARBA00023136"/>
    </source>
</evidence>
<feature type="transmembrane region" description="Helical" evidence="4">
    <location>
        <begin position="141"/>
        <end position="166"/>
    </location>
</feature>
<feature type="domain" description="Major facilitator superfamily (MFS) profile" evidence="5">
    <location>
        <begin position="8"/>
        <end position="416"/>
    </location>
</feature>